<gene>
    <name evidence="1" type="ORF">PCASD_23294</name>
</gene>
<name>A0A2N5TMW2_9BASI</name>
<sequence>MYTLLKQPPTEEVAELTQHFLNQQCKQLKRIQLNSQPQLTLTTRRSIATHCYTKTHYHPPQCKPDCHLAKPAKLLLMVIQLIDHQLNENERDFSQLVVLALSRTIAGDDQAVPPAQPAPPT</sequence>
<accession>A0A2N5TMW2</accession>
<comment type="caution">
    <text evidence="1">The sequence shown here is derived from an EMBL/GenBank/DDBJ whole genome shotgun (WGS) entry which is preliminary data.</text>
</comment>
<proteinExistence type="predicted"/>
<organism evidence="1 2">
    <name type="scientific">Puccinia coronata f. sp. avenae</name>
    <dbReference type="NCBI Taxonomy" id="200324"/>
    <lineage>
        <taxon>Eukaryota</taxon>
        <taxon>Fungi</taxon>
        <taxon>Dikarya</taxon>
        <taxon>Basidiomycota</taxon>
        <taxon>Pucciniomycotina</taxon>
        <taxon>Pucciniomycetes</taxon>
        <taxon>Pucciniales</taxon>
        <taxon>Pucciniaceae</taxon>
        <taxon>Puccinia</taxon>
    </lineage>
</organism>
<dbReference type="AlphaFoldDB" id="A0A2N5TMW2"/>
<dbReference type="Proteomes" id="UP000235392">
    <property type="component" value="Unassembled WGS sequence"/>
</dbReference>
<evidence type="ECO:0000313" key="1">
    <source>
        <dbReference type="EMBL" id="PLW26758.1"/>
    </source>
</evidence>
<dbReference type="EMBL" id="PGCI01000445">
    <property type="protein sequence ID" value="PLW26758.1"/>
    <property type="molecule type" value="Genomic_DNA"/>
</dbReference>
<protein>
    <submittedName>
        <fullName evidence="1">Uncharacterized protein</fullName>
    </submittedName>
</protein>
<evidence type="ECO:0000313" key="2">
    <source>
        <dbReference type="Proteomes" id="UP000235392"/>
    </source>
</evidence>
<reference evidence="1 2" key="1">
    <citation type="submission" date="2017-11" db="EMBL/GenBank/DDBJ databases">
        <title>De novo assembly and phasing of dikaryotic genomes from two isolates of Puccinia coronata f. sp. avenae, the causal agent of oat crown rust.</title>
        <authorList>
            <person name="Miller M.E."/>
            <person name="Zhang Y."/>
            <person name="Omidvar V."/>
            <person name="Sperschneider J."/>
            <person name="Schwessinger B."/>
            <person name="Raley C."/>
            <person name="Palmer J.M."/>
            <person name="Garnica D."/>
            <person name="Upadhyaya N."/>
            <person name="Rathjen J."/>
            <person name="Taylor J.M."/>
            <person name="Park R.F."/>
            <person name="Dodds P.N."/>
            <person name="Hirsch C.D."/>
            <person name="Kianian S.F."/>
            <person name="Figueroa M."/>
        </authorList>
    </citation>
    <scope>NUCLEOTIDE SEQUENCE [LARGE SCALE GENOMIC DNA]</scope>
    <source>
        <strain evidence="1">12SD80</strain>
    </source>
</reference>